<proteinExistence type="predicted"/>
<dbReference type="Proteomes" id="UP000324392">
    <property type="component" value="Plasmid pSsyis1"/>
</dbReference>
<keyword evidence="4" id="KW-0614">Plasmid</keyword>
<reference evidence="4 5" key="1">
    <citation type="submission" date="2019-03" db="EMBL/GenBank/DDBJ databases">
        <title>The genome sequence of Candidatus Serratia symbiotica strain IS.</title>
        <authorList>
            <person name="Nikoh N."/>
            <person name="Koga R."/>
            <person name="Oshima K."/>
            <person name="Hattori M."/>
            <person name="Fukatsu T."/>
        </authorList>
    </citation>
    <scope>NUCLEOTIDE SEQUENCE [LARGE SCALE GENOMIC DNA]</scope>
    <source>
        <strain evidence="4 5">IS</strain>
        <plasmid evidence="5">pssyis1 dna</plasmid>
    </source>
</reference>
<evidence type="ECO:0000313" key="5">
    <source>
        <dbReference type="Proteomes" id="UP000324392"/>
    </source>
</evidence>
<dbReference type="InterPro" id="IPR002525">
    <property type="entry name" value="Transp_IS110-like_N"/>
</dbReference>
<sequence length="331" mass="37139">MYQVGIDVSKKKLDICMLVNGMNGKKKTKVIENNLDSAKKLIEWLDKQECLLKEVRIILESTGIYHEQLCNELYDIGLHVSIVNPYRIREFAKGIGILTKTDKVDSFALACYGELKKPSAWVAPSTEIRELKSLIKRREAILADLLREQNREEKTLTSYTSKVVIKSITKSLEALNKQLQDIEAEISKHINNHPELKKDMELLTSIKSIGAQVGSQMLMVLRSNDFTSAEQVAAYLGLVPVERRSGTSVNGRAHLSKTGSAQIRAKLYFSALTAIRYNPHIKALYERLVARGKSKMSALGAAMRKLVHLCYGVLKTGLAYDQNYSIPILNS</sequence>
<dbReference type="NCBIfam" id="NF033542">
    <property type="entry name" value="transpos_IS110"/>
    <property type="match status" value="1"/>
</dbReference>
<dbReference type="PANTHER" id="PTHR33055:SF3">
    <property type="entry name" value="PUTATIVE TRANSPOSASE FOR IS117-RELATED"/>
    <property type="match status" value="1"/>
</dbReference>
<accession>A0A455VIY4</accession>
<dbReference type="InterPro" id="IPR047650">
    <property type="entry name" value="Transpos_IS110"/>
</dbReference>
<evidence type="ECO:0000259" key="3">
    <source>
        <dbReference type="Pfam" id="PF02371"/>
    </source>
</evidence>
<dbReference type="GO" id="GO:0004803">
    <property type="term" value="F:transposase activity"/>
    <property type="evidence" value="ECO:0007669"/>
    <property type="project" value="InterPro"/>
</dbReference>
<keyword evidence="1" id="KW-0175">Coiled coil</keyword>
<evidence type="ECO:0000313" key="4">
    <source>
        <dbReference type="EMBL" id="BBI93047.1"/>
    </source>
</evidence>
<evidence type="ECO:0000256" key="1">
    <source>
        <dbReference type="SAM" id="Coils"/>
    </source>
</evidence>
<name>A0A455VIY4_9GAMM</name>
<feature type="coiled-coil region" evidence="1">
    <location>
        <begin position="128"/>
        <end position="199"/>
    </location>
</feature>
<evidence type="ECO:0000259" key="2">
    <source>
        <dbReference type="Pfam" id="PF01548"/>
    </source>
</evidence>
<dbReference type="GO" id="GO:0003677">
    <property type="term" value="F:DNA binding"/>
    <property type="evidence" value="ECO:0007669"/>
    <property type="project" value="InterPro"/>
</dbReference>
<dbReference type="AlphaFoldDB" id="A0A455VIY4"/>
<feature type="domain" description="Transposase IS116/IS110/IS902 C-terminal" evidence="3">
    <location>
        <begin position="201"/>
        <end position="286"/>
    </location>
</feature>
<dbReference type="RefSeq" id="WP_149591007.1">
    <property type="nucleotide sequence ID" value="NZ_AP019532.1"/>
</dbReference>
<protein>
    <submittedName>
        <fullName evidence="4">ISEch1 transposase</fullName>
    </submittedName>
</protein>
<gene>
    <name evidence="4" type="ORF">SSYIS1_40480</name>
</gene>
<dbReference type="InterPro" id="IPR003346">
    <property type="entry name" value="Transposase_20"/>
</dbReference>
<dbReference type="PANTHER" id="PTHR33055">
    <property type="entry name" value="TRANSPOSASE FOR INSERTION SEQUENCE ELEMENT IS1111A"/>
    <property type="match status" value="1"/>
</dbReference>
<dbReference type="Pfam" id="PF01548">
    <property type="entry name" value="DEDD_Tnp_IS110"/>
    <property type="match status" value="1"/>
</dbReference>
<dbReference type="GO" id="GO:0006313">
    <property type="term" value="P:DNA transposition"/>
    <property type="evidence" value="ECO:0007669"/>
    <property type="project" value="InterPro"/>
</dbReference>
<dbReference type="Pfam" id="PF02371">
    <property type="entry name" value="Transposase_20"/>
    <property type="match status" value="1"/>
</dbReference>
<geneLocation type="plasmid" evidence="5">
    <name>pssyis1 dna</name>
</geneLocation>
<dbReference type="EMBL" id="AP019532">
    <property type="protein sequence ID" value="BBI93047.1"/>
    <property type="molecule type" value="Genomic_DNA"/>
</dbReference>
<organism evidence="4 5">
    <name type="scientific">Serratia symbiotica</name>
    <dbReference type="NCBI Taxonomy" id="138074"/>
    <lineage>
        <taxon>Bacteria</taxon>
        <taxon>Pseudomonadati</taxon>
        <taxon>Pseudomonadota</taxon>
        <taxon>Gammaproteobacteria</taxon>
        <taxon>Enterobacterales</taxon>
        <taxon>Yersiniaceae</taxon>
        <taxon>Serratia</taxon>
    </lineage>
</organism>
<feature type="domain" description="Transposase IS110-like N-terminal" evidence="2">
    <location>
        <begin position="4"/>
        <end position="159"/>
    </location>
</feature>